<keyword evidence="2" id="KW-0805">Transcription regulation</keyword>
<organism evidence="6 7">
    <name type="scientific">Paraburkholderia diazotrophica</name>
    <dbReference type="NCBI Taxonomy" id="667676"/>
    <lineage>
        <taxon>Bacteria</taxon>
        <taxon>Pseudomonadati</taxon>
        <taxon>Pseudomonadota</taxon>
        <taxon>Betaproteobacteria</taxon>
        <taxon>Burkholderiales</taxon>
        <taxon>Burkholderiaceae</taxon>
        <taxon>Paraburkholderia</taxon>
    </lineage>
</organism>
<dbReference type="Pfam" id="PF03466">
    <property type="entry name" value="LysR_substrate"/>
    <property type="match status" value="1"/>
</dbReference>
<dbReference type="Gene3D" id="1.10.10.10">
    <property type="entry name" value="Winged helix-like DNA-binding domain superfamily/Winged helix DNA-binding domain"/>
    <property type="match status" value="1"/>
</dbReference>
<keyword evidence="7" id="KW-1185">Reference proteome</keyword>
<keyword evidence="3" id="KW-0238">DNA-binding</keyword>
<sequence>MDPIERFFQAGLKLSHLRLLTMFDSLGQIRLVAEKLNVTQPAVSKQLAELEAGLGVPVLTRVGNRLFFTPVGETLMKRAREVFHQLEQARFEVDALTSGISGKISVGAVATVMPVFAPELVIELKKRAPHVNVSFYEATSNRLFPLLAAGALDFVLSRTGPPRAEAAAFASHAVLNDPIVVVCGREHPLAARRTIGASDLAGLPWILPPREAPTFLALQVWMHERELEFPDGCVQSISLQANEAMIAAYPFLALMPLAVARRGVNREKLVILPLDGTRFLETVQLFYNHTSANPVLPVALTCIEVAEKRISTLLLA</sequence>
<dbReference type="Pfam" id="PF00126">
    <property type="entry name" value="HTH_1"/>
    <property type="match status" value="1"/>
</dbReference>
<dbReference type="STRING" id="667676.SAMN05192539_10313"/>
<evidence type="ECO:0000313" key="6">
    <source>
        <dbReference type="EMBL" id="SEK01941.1"/>
    </source>
</evidence>
<dbReference type="EMBL" id="FNYE01000031">
    <property type="protein sequence ID" value="SEK01941.1"/>
    <property type="molecule type" value="Genomic_DNA"/>
</dbReference>
<keyword evidence="4" id="KW-0804">Transcription</keyword>
<evidence type="ECO:0000259" key="5">
    <source>
        <dbReference type="PROSITE" id="PS50931"/>
    </source>
</evidence>
<dbReference type="PRINTS" id="PR00039">
    <property type="entry name" value="HTHLYSR"/>
</dbReference>
<proteinExistence type="inferred from homology"/>
<protein>
    <submittedName>
        <fullName evidence="6">Transcriptional regulator, LysR family</fullName>
    </submittedName>
</protein>
<dbReference type="InterPro" id="IPR000847">
    <property type="entry name" value="LysR_HTH_N"/>
</dbReference>
<dbReference type="SUPFAM" id="SSF53850">
    <property type="entry name" value="Periplasmic binding protein-like II"/>
    <property type="match status" value="1"/>
</dbReference>
<evidence type="ECO:0000256" key="1">
    <source>
        <dbReference type="ARBA" id="ARBA00009437"/>
    </source>
</evidence>
<evidence type="ECO:0000256" key="3">
    <source>
        <dbReference type="ARBA" id="ARBA00023125"/>
    </source>
</evidence>
<name>A0A1H7DJE8_9BURK</name>
<evidence type="ECO:0000256" key="2">
    <source>
        <dbReference type="ARBA" id="ARBA00023015"/>
    </source>
</evidence>
<reference evidence="7" key="1">
    <citation type="submission" date="2016-10" db="EMBL/GenBank/DDBJ databases">
        <authorList>
            <person name="Varghese N."/>
            <person name="Submissions S."/>
        </authorList>
    </citation>
    <scope>NUCLEOTIDE SEQUENCE [LARGE SCALE GENOMIC DNA]</scope>
    <source>
        <strain evidence="7">LMG 26031</strain>
    </source>
</reference>
<dbReference type="PANTHER" id="PTHR30419">
    <property type="entry name" value="HTH-TYPE TRANSCRIPTIONAL REGULATOR YBHD"/>
    <property type="match status" value="1"/>
</dbReference>
<comment type="similarity">
    <text evidence="1">Belongs to the LysR transcriptional regulatory family.</text>
</comment>
<dbReference type="RefSeq" id="WP_090871555.1">
    <property type="nucleotide sequence ID" value="NZ_FNYE01000031.1"/>
</dbReference>
<dbReference type="GO" id="GO:0003677">
    <property type="term" value="F:DNA binding"/>
    <property type="evidence" value="ECO:0007669"/>
    <property type="project" value="UniProtKB-KW"/>
</dbReference>
<dbReference type="PROSITE" id="PS50931">
    <property type="entry name" value="HTH_LYSR"/>
    <property type="match status" value="1"/>
</dbReference>
<gene>
    <name evidence="6" type="ORF">SAMN05192539_10313</name>
</gene>
<dbReference type="GO" id="GO:0003700">
    <property type="term" value="F:DNA-binding transcription factor activity"/>
    <property type="evidence" value="ECO:0007669"/>
    <property type="project" value="InterPro"/>
</dbReference>
<dbReference type="OrthoDB" id="5914299at2"/>
<dbReference type="AlphaFoldDB" id="A0A1H7DJE8"/>
<feature type="domain" description="HTH lysR-type" evidence="5">
    <location>
        <begin position="12"/>
        <end position="69"/>
    </location>
</feature>
<dbReference type="PANTHER" id="PTHR30419:SF8">
    <property type="entry name" value="NITROGEN ASSIMILATION TRANSCRIPTIONAL ACTIVATOR-RELATED"/>
    <property type="match status" value="1"/>
</dbReference>
<dbReference type="Gene3D" id="3.40.190.10">
    <property type="entry name" value="Periplasmic binding protein-like II"/>
    <property type="match status" value="2"/>
</dbReference>
<evidence type="ECO:0000256" key="4">
    <source>
        <dbReference type="ARBA" id="ARBA00023163"/>
    </source>
</evidence>
<dbReference type="InterPro" id="IPR036388">
    <property type="entry name" value="WH-like_DNA-bd_sf"/>
</dbReference>
<dbReference type="GO" id="GO:0005829">
    <property type="term" value="C:cytosol"/>
    <property type="evidence" value="ECO:0007669"/>
    <property type="project" value="TreeGrafter"/>
</dbReference>
<dbReference type="SUPFAM" id="SSF46785">
    <property type="entry name" value="Winged helix' DNA-binding domain"/>
    <property type="match status" value="1"/>
</dbReference>
<dbReference type="Proteomes" id="UP000198866">
    <property type="component" value="Unassembled WGS sequence"/>
</dbReference>
<dbReference type="InterPro" id="IPR036390">
    <property type="entry name" value="WH_DNA-bd_sf"/>
</dbReference>
<dbReference type="InterPro" id="IPR050950">
    <property type="entry name" value="HTH-type_LysR_regulators"/>
</dbReference>
<dbReference type="InterPro" id="IPR005119">
    <property type="entry name" value="LysR_subst-bd"/>
</dbReference>
<accession>A0A1H7DJE8</accession>
<evidence type="ECO:0000313" key="7">
    <source>
        <dbReference type="Proteomes" id="UP000198866"/>
    </source>
</evidence>